<proteinExistence type="predicted"/>
<dbReference type="EMBL" id="VTEW01000009">
    <property type="protein sequence ID" value="TYS78121.1"/>
    <property type="molecule type" value="Genomic_DNA"/>
</dbReference>
<dbReference type="CDD" id="cd08026">
    <property type="entry name" value="DUF326"/>
    <property type="match status" value="1"/>
</dbReference>
<sequence length="109" mass="12178">MKQTYEECVKACQECLEACNVCFDSCLNEENVGMMTGCIRLDRECADVCSLAINSMQSDSPNVKEILKLLVSVCESCGNECKKHKHDHCQRCAEACFNCAETCQKHAKN</sequence>
<organism evidence="1 2">
    <name type="scientific">Rossellomorea aquimaris</name>
    <dbReference type="NCBI Taxonomy" id="189382"/>
    <lineage>
        <taxon>Bacteria</taxon>
        <taxon>Bacillati</taxon>
        <taxon>Bacillota</taxon>
        <taxon>Bacilli</taxon>
        <taxon>Bacillales</taxon>
        <taxon>Bacillaceae</taxon>
        <taxon>Rossellomorea</taxon>
    </lineage>
</organism>
<gene>
    <name evidence="1" type="ORF">FZC80_12875</name>
</gene>
<reference evidence="1 2" key="1">
    <citation type="submission" date="2019-08" db="EMBL/GenBank/DDBJ databases">
        <title>Bacillus genomes from the desert of Cuatro Cienegas, Coahuila.</title>
        <authorList>
            <person name="Olmedo-Alvarez G."/>
        </authorList>
    </citation>
    <scope>NUCLEOTIDE SEQUENCE [LARGE SCALE GENOMIC DNA]</scope>
    <source>
        <strain evidence="1 2">CH451a_14T</strain>
    </source>
</reference>
<dbReference type="AlphaFoldDB" id="A0A5D4TTH7"/>
<dbReference type="InterPro" id="IPR005560">
    <property type="entry name" value="Csp_YhjQ"/>
</dbReference>
<name>A0A5D4TTH7_9BACI</name>
<dbReference type="Proteomes" id="UP000325054">
    <property type="component" value="Unassembled WGS sequence"/>
</dbReference>
<dbReference type="PANTHER" id="PTHR37310">
    <property type="entry name" value="CYTOPLASMIC PROTEIN-RELATED"/>
    <property type="match status" value="1"/>
</dbReference>
<dbReference type="RefSeq" id="WP_148992063.1">
    <property type="nucleotide sequence ID" value="NZ_VTEW01000009.1"/>
</dbReference>
<dbReference type="InterPro" id="IPR044543">
    <property type="entry name" value="YHJQ-like"/>
</dbReference>
<evidence type="ECO:0000313" key="1">
    <source>
        <dbReference type="EMBL" id="TYS78121.1"/>
    </source>
</evidence>
<comment type="caution">
    <text evidence="1">The sequence shown here is derived from an EMBL/GenBank/DDBJ whole genome shotgun (WGS) entry which is preliminary data.</text>
</comment>
<protein>
    <submittedName>
        <fullName evidence="1">Four-helix bundle copper-binding protein</fullName>
    </submittedName>
</protein>
<dbReference type="Gene3D" id="1.20.1270.360">
    <property type="match status" value="1"/>
</dbReference>
<accession>A0A5D4TTH7</accession>
<dbReference type="PANTHER" id="PTHR37310:SF1">
    <property type="entry name" value="CYTOPLASMIC PROTEIN"/>
    <property type="match status" value="1"/>
</dbReference>
<evidence type="ECO:0000313" key="2">
    <source>
        <dbReference type="Proteomes" id="UP000325054"/>
    </source>
</evidence>
<dbReference type="Pfam" id="PF03860">
    <property type="entry name" value="Csp"/>
    <property type="match status" value="1"/>
</dbReference>
<dbReference type="OrthoDB" id="5396211at2"/>